<dbReference type="OrthoDB" id="5289737at2"/>
<sequence length="82" mass="9731">MSLIRNAFKRLHYPVDIIAQWLVLCVRVFMRRTEHQSGKRAEWVNKQRERKHANVVACALANKLARIAWAITTQHTVFEKLY</sequence>
<protein>
    <submittedName>
        <fullName evidence="1">Transposase</fullName>
    </submittedName>
</protein>
<dbReference type="AlphaFoldDB" id="A0A1Y2SII8"/>
<gene>
    <name evidence="1" type="ORF">Xvie_01251</name>
</gene>
<keyword evidence="2" id="KW-1185">Reference proteome</keyword>
<organism evidence="1 2">
    <name type="scientific">Xenorhabdus vietnamensis</name>
    <dbReference type="NCBI Taxonomy" id="351656"/>
    <lineage>
        <taxon>Bacteria</taxon>
        <taxon>Pseudomonadati</taxon>
        <taxon>Pseudomonadota</taxon>
        <taxon>Gammaproteobacteria</taxon>
        <taxon>Enterobacterales</taxon>
        <taxon>Morganellaceae</taxon>
        <taxon>Xenorhabdus</taxon>
    </lineage>
</organism>
<accession>A0A1Y2SII8</accession>
<evidence type="ECO:0000313" key="1">
    <source>
        <dbReference type="EMBL" id="OTA17399.1"/>
    </source>
</evidence>
<evidence type="ECO:0000313" key="2">
    <source>
        <dbReference type="Proteomes" id="UP000194350"/>
    </source>
</evidence>
<dbReference type="EMBL" id="MUBJ01000004">
    <property type="protein sequence ID" value="OTA17399.1"/>
    <property type="molecule type" value="Genomic_DNA"/>
</dbReference>
<name>A0A1Y2SII8_9GAMM</name>
<comment type="caution">
    <text evidence="1">The sequence shown here is derived from an EMBL/GenBank/DDBJ whole genome shotgun (WGS) entry which is preliminary data.</text>
</comment>
<dbReference type="Proteomes" id="UP000194350">
    <property type="component" value="Unassembled WGS sequence"/>
</dbReference>
<proteinExistence type="predicted"/>
<reference evidence="1 2" key="1">
    <citation type="submission" date="2016-10" db="EMBL/GenBank/DDBJ databases">
        <title>Systematic genetic and metabolomic analysis of Xenorhabdus and Photorhabdus spp., highlights the requirements for a dual symbiotic and pathogenic life style.</title>
        <authorList>
            <person name="Tobias N.J."/>
            <person name="Wolff H."/>
            <person name="Djahanschiri B."/>
            <person name="Pidot S.J."/>
            <person name="Stinear T.P."/>
            <person name="Ebersberger I."/>
            <person name="Bode H.B."/>
        </authorList>
    </citation>
    <scope>NUCLEOTIDE SEQUENCE [LARGE SCALE GENOMIC DNA]</scope>
    <source>
        <strain evidence="1 2">DSM 22392</strain>
    </source>
</reference>